<comment type="similarity">
    <text evidence="2">Belongs to the TspO/BZRP family.</text>
</comment>
<proteinExistence type="inferred from homology"/>
<dbReference type="PANTHER" id="PTHR10057">
    <property type="entry name" value="PERIPHERAL-TYPE BENZODIAZEPINE RECEPTOR"/>
    <property type="match status" value="1"/>
</dbReference>
<organism evidence="7 8">
    <name type="scientific">Candidatus Abawacabacteria bacterium RBG_16_42_10</name>
    <dbReference type="NCBI Taxonomy" id="1817814"/>
    <lineage>
        <taxon>Bacteria</taxon>
        <taxon>Candidatus Abawacaibacteriota</taxon>
    </lineage>
</organism>
<dbReference type="FunFam" id="1.20.1260.100:FF:000001">
    <property type="entry name" value="translocator protein 2"/>
    <property type="match status" value="1"/>
</dbReference>
<dbReference type="PANTHER" id="PTHR10057:SF0">
    <property type="entry name" value="TRANSLOCATOR PROTEIN"/>
    <property type="match status" value="1"/>
</dbReference>
<dbReference type="Gene3D" id="1.20.1260.100">
    <property type="entry name" value="TspO/MBR protein"/>
    <property type="match status" value="1"/>
</dbReference>
<dbReference type="GO" id="GO:0016020">
    <property type="term" value="C:membrane"/>
    <property type="evidence" value="ECO:0007669"/>
    <property type="project" value="UniProtKB-SubCell"/>
</dbReference>
<evidence type="ECO:0000256" key="2">
    <source>
        <dbReference type="ARBA" id="ARBA00007524"/>
    </source>
</evidence>
<evidence type="ECO:0000256" key="5">
    <source>
        <dbReference type="ARBA" id="ARBA00023136"/>
    </source>
</evidence>
<accession>A0A1F4XKK6</accession>
<dbReference type="CDD" id="cd15904">
    <property type="entry name" value="TSPO_MBR"/>
    <property type="match status" value="1"/>
</dbReference>
<keyword evidence="5 6" id="KW-0472">Membrane</keyword>
<protein>
    <submittedName>
        <fullName evidence="7">TspO protein</fullName>
    </submittedName>
</protein>
<dbReference type="Pfam" id="PF03073">
    <property type="entry name" value="TspO_MBR"/>
    <property type="match status" value="1"/>
</dbReference>
<dbReference type="STRING" id="1817814.A2V81_00565"/>
<gene>
    <name evidence="7" type="ORF">A2V81_00565</name>
</gene>
<keyword evidence="4 6" id="KW-1133">Transmembrane helix</keyword>
<feature type="transmembrane region" description="Helical" evidence="6">
    <location>
        <begin position="108"/>
        <end position="127"/>
    </location>
</feature>
<feature type="transmembrane region" description="Helical" evidence="6">
    <location>
        <begin position="7"/>
        <end position="28"/>
    </location>
</feature>
<keyword evidence="3 6" id="KW-0812">Transmembrane</keyword>
<name>A0A1F4XKK6_9BACT</name>
<feature type="transmembrane region" description="Helical" evidence="6">
    <location>
        <begin position="48"/>
        <end position="69"/>
    </location>
</feature>
<sequence>MTVKSFLQLILAIAICELAGIIGTVFTMPAISGWYSTLQKPLLNPPNWLFGPVWITLYALMGIAAFLIWQHGWHKKEVKNALCIFAVQLLLNTLWSIVFFGLKTPGWALINIIGLLIAIVATMMSFYKISKSAMYLLVPYLLWVSFASYLNYSIWILNQ</sequence>
<evidence type="ECO:0000256" key="1">
    <source>
        <dbReference type="ARBA" id="ARBA00004141"/>
    </source>
</evidence>
<comment type="caution">
    <text evidence="7">The sequence shown here is derived from an EMBL/GenBank/DDBJ whole genome shotgun (WGS) entry which is preliminary data.</text>
</comment>
<dbReference type="InterPro" id="IPR004307">
    <property type="entry name" value="TspO_MBR"/>
</dbReference>
<evidence type="ECO:0000256" key="3">
    <source>
        <dbReference type="ARBA" id="ARBA00022692"/>
    </source>
</evidence>
<evidence type="ECO:0000313" key="7">
    <source>
        <dbReference type="EMBL" id="OGC82217.1"/>
    </source>
</evidence>
<dbReference type="EMBL" id="MEWR01000009">
    <property type="protein sequence ID" value="OGC82217.1"/>
    <property type="molecule type" value="Genomic_DNA"/>
</dbReference>
<dbReference type="AlphaFoldDB" id="A0A1F4XKK6"/>
<feature type="transmembrane region" description="Helical" evidence="6">
    <location>
        <begin position="81"/>
        <end position="102"/>
    </location>
</feature>
<feature type="transmembrane region" description="Helical" evidence="6">
    <location>
        <begin position="134"/>
        <end position="157"/>
    </location>
</feature>
<reference evidence="7 8" key="1">
    <citation type="journal article" date="2016" name="Nat. Commun.">
        <title>Thousands of microbial genomes shed light on interconnected biogeochemical processes in an aquifer system.</title>
        <authorList>
            <person name="Anantharaman K."/>
            <person name="Brown C.T."/>
            <person name="Hug L.A."/>
            <person name="Sharon I."/>
            <person name="Castelle C.J."/>
            <person name="Probst A.J."/>
            <person name="Thomas B.C."/>
            <person name="Singh A."/>
            <person name="Wilkins M.J."/>
            <person name="Karaoz U."/>
            <person name="Brodie E.L."/>
            <person name="Williams K.H."/>
            <person name="Hubbard S.S."/>
            <person name="Banfield J.F."/>
        </authorList>
    </citation>
    <scope>NUCLEOTIDE SEQUENCE [LARGE SCALE GENOMIC DNA]</scope>
</reference>
<dbReference type="Proteomes" id="UP000177614">
    <property type="component" value="Unassembled WGS sequence"/>
</dbReference>
<dbReference type="PIRSF" id="PIRSF005859">
    <property type="entry name" value="PBR"/>
    <property type="match status" value="1"/>
</dbReference>
<dbReference type="InterPro" id="IPR038330">
    <property type="entry name" value="TspO/MBR-related_sf"/>
</dbReference>
<dbReference type="GO" id="GO:0033013">
    <property type="term" value="P:tetrapyrrole metabolic process"/>
    <property type="evidence" value="ECO:0007669"/>
    <property type="project" value="UniProtKB-ARBA"/>
</dbReference>
<evidence type="ECO:0000313" key="8">
    <source>
        <dbReference type="Proteomes" id="UP000177614"/>
    </source>
</evidence>
<evidence type="ECO:0000256" key="6">
    <source>
        <dbReference type="SAM" id="Phobius"/>
    </source>
</evidence>
<comment type="subcellular location">
    <subcellularLocation>
        <location evidence="1">Membrane</location>
        <topology evidence="1">Multi-pass membrane protein</topology>
    </subcellularLocation>
</comment>
<evidence type="ECO:0000256" key="4">
    <source>
        <dbReference type="ARBA" id="ARBA00022989"/>
    </source>
</evidence>